<evidence type="ECO:0000313" key="1">
    <source>
        <dbReference type="EMBL" id="VDO51886.1"/>
    </source>
</evidence>
<gene>
    <name evidence="1" type="ORF">BTMF_LOCUS14961</name>
</gene>
<protein>
    <submittedName>
        <fullName evidence="1">Uncharacterized protein</fullName>
    </submittedName>
</protein>
<organism evidence="1 2">
    <name type="scientific">Brugia timori</name>
    <dbReference type="NCBI Taxonomy" id="42155"/>
    <lineage>
        <taxon>Eukaryota</taxon>
        <taxon>Metazoa</taxon>
        <taxon>Ecdysozoa</taxon>
        <taxon>Nematoda</taxon>
        <taxon>Chromadorea</taxon>
        <taxon>Rhabditida</taxon>
        <taxon>Spirurina</taxon>
        <taxon>Spiruromorpha</taxon>
        <taxon>Filarioidea</taxon>
        <taxon>Onchocercidae</taxon>
        <taxon>Brugia</taxon>
    </lineage>
</organism>
<name>A0A3P7VV09_9BILA</name>
<accession>A0A3P7VV09</accession>
<dbReference type="EMBL" id="UZAG01021870">
    <property type="protein sequence ID" value="VDO51886.1"/>
    <property type="molecule type" value="Genomic_DNA"/>
</dbReference>
<proteinExistence type="predicted"/>
<sequence length="43" mass="4939">MRQANELSLPHLLVHHCCQTNKPHLIVYFVNLNSLVFPSIVLV</sequence>
<reference evidence="1 2" key="1">
    <citation type="submission" date="2018-11" db="EMBL/GenBank/DDBJ databases">
        <authorList>
            <consortium name="Pathogen Informatics"/>
        </authorList>
    </citation>
    <scope>NUCLEOTIDE SEQUENCE [LARGE SCALE GENOMIC DNA]</scope>
</reference>
<evidence type="ECO:0000313" key="2">
    <source>
        <dbReference type="Proteomes" id="UP000280834"/>
    </source>
</evidence>
<dbReference type="AlphaFoldDB" id="A0A3P7VV09"/>
<dbReference type="Proteomes" id="UP000280834">
    <property type="component" value="Unassembled WGS sequence"/>
</dbReference>
<keyword evidence="2" id="KW-1185">Reference proteome</keyword>